<accession>A0A4D6KG07</accession>
<reference evidence="2 3" key="2">
    <citation type="submission" date="2019-04" db="EMBL/GenBank/DDBJ databases">
        <authorList>
            <person name="Yang S."/>
            <person name="Wei W."/>
        </authorList>
    </citation>
    <scope>NUCLEOTIDE SEQUENCE [LARGE SCALE GENOMIC DNA]</scope>
    <source>
        <strain evidence="3">ZP60</strain>
    </source>
</reference>
<protein>
    <submittedName>
        <fullName evidence="2">Uncharacterized protein</fullName>
    </submittedName>
</protein>
<proteinExistence type="predicted"/>
<evidence type="ECO:0000313" key="3">
    <source>
        <dbReference type="Proteomes" id="UP000297053"/>
    </source>
</evidence>
<evidence type="ECO:0000256" key="1">
    <source>
        <dbReference type="SAM" id="MobiDB-lite"/>
    </source>
</evidence>
<dbReference type="GeneID" id="42179618"/>
<sequence>MNVNLPSTTRQVRKTAEAVAWVLIVALLLDLLVSQARSDQPADPDEYPDHAVLTDLDLDVIEDGEQRRIRTSGGDTLRLDGEHVKEGNGDDE</sequence>
<feature type="region of interest" description="Disordered" evidence="1">
    <location>
        <begin position="64"/>
        <end position="92"/>
    </location>
</feature>
<name>A0A4D6KG07_9EURY</name>
<dbReference type="EMBL" id="CP039375">
    <property type="protein sequence ID" value="QCD66282.1"/>
    <property type="molecule type" value="Genomic_DNA"/>
</dbReference>
<reference evidence="2 3" key="1">
    <citation type="submission" date="2019-04" db="EMBL/GenBank/DDBJ databases">
        <title>Complete genome sequence of Arthrobacter sp. ZXY-2 associated with effective atrazine degradation and salt adaptation.</title>
        <authorList>
            <person name="Zhao X."/>
        </authorList>
    </citation>
    <scope>NUCLEOTIDE SEQUENCE [LARGE SCALE GENOMIC DNA]</scope>
    <source>
        <strain evidence="3">ZP60</strain>
    </source>
</reference>
<feature type="compositionally biased region" description="Basic and acidic residues" evidence="1">
    <location>
        <begin position="77"/>
        <end position="92"/>
    </location>
</feature>
<evidence type="ECO:0000313" key="2">
    <source>
        <dbReference type="EMBL" id="QCD66282.1"/>
    </source>
</evidence>
<dbReference type="KEGG" id="halz:E5139_11740"/>
<gene>
    <name evidence="2" type="ORF">E5139_11740</name>
</gene>
<dbReference type="Proteomes" id="UP000297053">
    <property type="component" value="Chromosome"/>
</dbReference>
<dbReference type="AlphaFoldDB" id="A0A4D6KG07"/>
<organism evidence="2 3">
    <name type="scientific">Halomicrobium mukohataei</name>
    <dbReference type="NCBI Taxonomy" id="57705"/>
    <lineage>
        <taxon>Archaea</taxon>
        <taxon>Methanobacteriati</taxon>
        <taxon>Methanobacteriota</taxon>
        <taxon>Stenosarchaea group</taxon>
        <taxon>Halobacteria</taxon>
        <taxon>Halobacteriales</taxon>
        <taxon>Haloarculaceae</taxon>
        <taxon>Halomicrobium</taxon>
    </lineage>
</organism>
<dbReference type="RefSeq" id="WP_015762680.1">
    <property type="nucleotide sequence ID" value="NZ_CP039375.1"/>
</dbReference>